<dbReference type="PANTHER" id="PTHR30629:SF2">
    <property type="entry name" value="PROPHAGE INTEGRASE INTS-RELATED"/>
    <property type="match status" value="1"/>
</dbReference>
<proteinExistence type="inferred from homology"/>
<dbReference type="PANTHER" id="PTHR30629">
    <property type="entry name" value="PROPHAGE INTEGRASE"/>
    <property type="match status" value="1"/>
</dbReference>
<accession>A0A848DF68</accession>
<feature type="domain" description="Tyr recombinase" evidence="7">
    <location>
        <begin position="176"/>
        <end position="386"/>
    </location>
</feature>
<feature type="region of interest" description="Disordered" evidence="6">
    <location>
        <begin position="16"/>
        <end position="35"/>
    </location>
</feature>
<dbReference type="SUPFAM" id="SSF56349">
    <property type="entry name" value="DNA breaking-rejoining enzymes"/>
    <property type="match status" value="1"/>
</dbReference>
<dbReference type="EMBL" id="JAAXKZ010000015">
    <property type="protein sequence ID" value="NMH91288.1"/>
    <property type="molecule type" value="Genomic_DNA"/>
</dbReference>
<keyword evidence="10" id="KW-1185">Reference proteome</keyword>
<dbReference type="AlphaFoldDB" id="A0A848DF68"/>
<feature type="domain" description="Core-binding (CB)" evidence="8">
    <location>
        <begin position="78"/>
        <end position="157"/>
    </location>
</feature>
<dbReference type="Gene3D" id="1.10.443.10">
    <property type="entry name" value="Intergrase catalytic core"/>
    <property type="match status" value="1"/>
</dbReference>
<comment type="caution">
    <text evidence="9">The sequence shown here is derived from an EMBL/GenBank/DDBJ whole genome shotgun (WGS) entry which is preliminary data.</text>
</comment>
<evidence type="ECO:0000313" key="9">
    <source>
        <dbReference type="EMBL" id="NMH91288.1"/>
    </source>
</evidence>
<protein>
    <submittedName>
        <fullName evidence="9">Site-specific integrase</fullName>
    </submittedName>
</protein>
<dbReference type="InterPro" id="IPR044068">
    <property type="entry name" value="CB"/>
</dbReference>
<reference evidence="9 10" key="1">
    <citation type="submission" date="2020-04" db="EMBL/GenBank/DDBJ databases">
        <authorList>
            <person name="Klaysubun C."/>
            <person name="Duangmal K."/>
            <person name="Lipun K."/>
        </authorList>
    </citation>
    <scope>NUCLEOTIDE SEQUENCE [LARGE SCALE GENOMIC DNA]</scope>
    <source>
        <strain evidence="9 10">DSM 45300</strain>
    </source>
</reference>
<feature type="compositionally biased region" description="Basic residues" evidence="6">
    <location>
        <begin position="21"/>
        <end position="33"/>
    </location>
</feature>
<dbReference type="InterPro" id="IPR002104">
    <property type="entry name" value="Integrase_catalytic"/>
</dbReference>
<dbReference type="InterPro" id="IPR013762">
    <property type="entry name" value="Integrase-like_cat_sf"/>
</dbReference>
<dbReference type="InterPro" id="IPR050808">
    <property type="entry name" value="Phage_Integrase"/>
</dbReference>
<dbReference type="Gene3D" id="1.10.150.130">
    <property type="match status" value="1"/>
</dbReference>
<dbReference type="PROSITE" id="PS51898">
    <property type="entry name" value="TYR_RECOMBINASE"/>
    <property type="match status" value="1"/>
</dbReference>
<evidence type="ECO:0000256" key="2">
    <source>
        <dbReference type="ARBA" id="ARBA00022908"/>
    </source>
</evidence>
<dbReference type="Pfam" id="PF00589">
    <property type="entry name" value="Phage_integrase"/>
    <property type="match status" value="1"/>
</dbReference>
<evidence type="ECO:0000256" key="4">
    <source>
        <dbReference type="ARBA" id="ARBA00023172"/>
    </source>
</evidence>
<name>A0A848DF68_9PSEU</name>
<dbReference type="GO" id="GO:0006310">
    <property type="term" value="P:DNA recombination"/>
    <property type="evidence" value="ECO:0007669"/>
    <property type="project" value="UniProtKB-KW"/>
</dbReference>
<keyword evidence="4" id="KW-0233">DNA recombination</keyword>
<evidence type="ECO:0000259" key="8">
    <source>
        <dbReference type="PROSITE" id="PS51900"/>
    </source>
</evidence>
<dbReference type="CDD" id="cd01189">
    <property type="entry name" value="INT_ICEBs1_C_like"/>
    <property type="match status" value="1"/>
</dbReference>
<comment type="similarity">
    <text evidence="1">Belongs to the 'phage' integrase family.</text>
</comment>
<organism evidence="9 10">
    <name type="scientific">Pseudonocardia bannensis</name>
    <dbReference type="NCBI Taxonomy" id="630973"/>
    <lineage>
        <taxon>Bacteria</taxon>
        <taxon>Bacillati</taxon>
        <taxon>Actinomycetota</taxon>
        <taxon>Actinomycetes</taxon>
        <taxon>Pseudonocardiales</taxon>
        <taxon>Pseudonocardiaceae</taxon>
        <taxon>Pseudonocardia</taxon>
    </lineage>
</organism>
<sequence>MAVDDLWYLSRRDPVTDERRPSKRHGRGKRWRVRWSDPNTGETRTALFERKAEAERHDADMRSDISRGRYIDPRAGRLTVAEYAEQWRAQQLHRDSTADMVERAFRLHIVPVLGLLPLGDARASHIRGWVKATTENLAASTVHLVYSYVKSMFAAAAADKLIAASPCVGIRLPEIGDRDYFVPEPEQIHRLVDEIADRYSPIPYIAAGCGLRGSEIFGLELDHVDFLAREIHVRQQLKRMPGQPAYLGELKTRTSRRTVELPEVAQLALARHVERYPVREIAIEDRTDPRNVHERRARLLFLTSHHRPLHRSNWSTVWRTAVRRAGLPAGFGLHGLRHYFATLLIHNGAAVKTVQLALGHSSPMITLNTYAHEWPDALDRTRALVDSALGARPTGVVSEARS</sequence>
<evidence type="ECO:0000256" key="5">
    <source>
        <dbReference type="PROSITE-ProRule" id="PRU01248"/>
    </source>
</evidence>
<dbReference type="InterPro" id="IPR010998">
    <property type="entry name" value="Integrase_recombinase_N"/>
</dbReference>
<evidence type="ECO:0000313" key="10">
    <source>
        <dbReference type="Proteomes" id="UP000586918"/>
    </source>
</evidence>
<keyword evidence="2" id="KW-0229">DNA integration</keyword>
<evidence type="ECO:0000256" key="1">
    <source>
        <dbReference type="ARBA" id="ARBA00008857"/>
    </source>
</evidence>
<evidence type="ECO:0000259" key="7">
    <source>
        <dbReference type="PROSITE" id="PS51898"/>
    </source>
</evidence>
<dbReference type="GO" id="GO:0003677">
    <property type="term" value="F:DNA binding"/>
    <property type="evidence" value="ECO:0007669"/>
    <property type="project" value="UniProtKB-UniRule"/>
</dbReference>
<dbReference type="InterPro" id="IPR011010">
    <property type="entry name" value="DNA_brk_join_enz"/>
</dbReference>
<gene>
    <name evidence="9" type="ORF">HF519_06720</name>
</gene>
<dbReference type="GO" id="GO:0015074">
    <property type="term" value="P:DNA integration"/>
    <property type="evidence" value="ECO:0007669"/>
    <property type="project" value="UniProtKB-KW"/>
</dbReference>
<evidence type="ECO:0000256" key="3">
    <source>
        <dbReference type="ARBA" id="ARBA00023125"/>
    </source>
</evidence>
<keyword evidence="3 5" id="KW-0238">DNA-binding</keyword>
<dbReference type="PROSITE" id="PS51900">
    <property type="entry name" value="CB"/>
    <property type="match status" value="1"/>
</dbReference>
<evidence type="ECO:0000256" key="6">
    <source>
        <dbReference type="SAM" id="MobiDB-lite"/>
    </source>
</evidence>
<dbReference type="Proteomes" id="UP000586918">
    <property type="component" value="Unassembled WGS sequence"/>
</dbReference>